<evidence type="ECO:0000313" key="1">
    <source>
        <dbReference type="EMBL" id="AXK37049.1"/>
    </source>
</evidence>
<proteinExistence type="predicted"/>
<dbReference type="Proteomes" id="UP000254425">
    <property type="component" value="Chromosome"/>
</dbReference>
<name>A0A345XZI3_9ACTN</name>
<accession>A0A345XZI3</accession>
<sequence length="82" mass="8559">MEVVVVRQEPSAPGGETTAVRLLGLLPADWICVPDDVGTDRVRLRIEYGHGGHGVGDSDGVHGALAEVLADTALRGWSAEPS</sequence>
<dbReference type="EMBL" id="CP031320">
    <property type="protein sequence ID" value="AXK37049.1"/>
    <property type="molecule type" value="Genomic_DNA"/>
</dbReference>
<reference evidence="1 2" key="1">
    <citation type="submission" date="2018-07" db="EMBL/GenBank/DDBJ databases">
        <title>Draft genome of the type strain Streptomyces armeniacus ATCC 15676.</title>
        <authorList>
            <person name="Labana P."/>
            <person name="Gosse J.T."/>
            <person name="Boddy C.N."/>
        </authorList>
    </citation>
    <scope>NUCLEOTIDE SEQUENCE [LARGE SCALE GENOMIC DNA]</scope>
    <source>
        <strain evidence="1 2">ATCC 15676</strain>
    </source>
</reference>
<dbReference type="AlphaFoldDB" id="A0A345XZI3"/>
<evidence type="ECO:0000313" key="2">
    <source>
        <dbReference type="Proteomes" id="UP000254425"/>
    </source>
</evidence>
<keyword evidence="2" id="KW-1185">Reference proteome</keyword>
<protein>
    <submittedName>
        <fullName evidence="1">Uncharacterized protein</fullName>
    </submittedName>
</protein>
<gene>
    <name evidence="1" type="ORF">DVA86_03140</name>
</gene>
<organism evidence="1 2">
    <name type="scientific">Streptomyces armeniacus</name>
    <dbReference type="NCBI Taxonomy" id="83291"/>
    <lineage>
        <taxon>Bacteria</taxon>
        <taxon>Bacillati</taxon>
        <taxon>Actinomycetota</taxon>
        <taxon>Actinomycetes</taxon>
        <taxon>Kitasatosporales</taxon>
        <taxon>Streptomycetaceae</taxon>
        <taxon>Streptomyces</taxon>
    </lineage>
</organism>
<dbReference type="KEGG" id="sarm:DVA86_03140"/>